<reference evidence="1" key="1">
    <citation type="submission" date="2021-02" db="EMBL/GenBank/DDBJ databases">
        <authorList>
            <person name="Dougan E. K."/>
            <person name="Rhodes N."/>
            <person name="Thang M."/>
            <person name="Chan C."/>
        </authorList>
    </citation>
    <scope>NUCLEOTIDE SEQUENCE</scope>
</reference>
<dbReference type="AlphaFoldDB" id="A0A813LC14"/>
<evidence type="ECO:0000313" key="2">
    <source>
        <dbReference type="Proteomes" id="UP000626109"/>
    </source>
</evidence>
<evidence type="ECO:0000313" key="1">
    <source>
        <dbReference type="EMBL" id="CAE8722154.1"/>
    </source>
</evidence>
<organism evidence="1 2">
    <name type="scientific">Polarella glacialis</name>
    <name type="common">Dinoflagellate</name>
    <dbReference type="NCBI Taxonomy" id="89957"/>
    <lineage>
        <taxon>Eukaryota</taxon>
        <taxon>Sar</taxon>
        <taxon>Alveolata</taxon>
        <taxon>Dinophyceae</taxon>
        <taxon>Suessiales</taxon>
        <taxon>Suessiaceae</taxon>
        <taxon>Polarella</taxon>
    </lineage>
</organism>
<dbReference type="EMBL" id="CAJNNW010034263">
    <property type="protein sequence ID" value="CAE8722154.1"/>
    <property type="molecule type" value="Genomic_DNA"/>
</dbReference>
<gene>
    <name evidence="1" type="ORF">PGLA2088_LOCUS42356</name>
</gene>
<protein>
    <submittedName>
        <fullName evidence="1">Uncharacterized protein</fullName>
    </submittedName>
</protein>
<dbReference type="Proteomes" id="UP000626109">
    <property type="component" value="Unassembled WGS sequence"/>
</dbReference>
<name>A0A813LC14_POLGL</name>
<comment type="caution">
    <text evidence="1">The sequence shown here is derived from an EMBL/GenBank/DDBJ whole genome shotgun (WGS) entry which is preliminary data.</text>
</comment>
<sequence length="122" mass="13648">MRWMRSRGLRMGANIHDADGVRQSEDHFPDFEALVGPSSGDVAFQPTNQSYTQAVDDAILAPLERCDEPAVCKGGVREGFNLWWSDYQQGERLACDSVLNLNPTAVLNKARTESRTQYAQIM</sequence>
<proteinExistence type="predicted"/>
<accession>A0A813LC14</accession>